<sequence length="314" mass="36087">MSDKRELFEQSSQFRHWRYTPSSLGTLRATNNKQGIARVRQSLLAESSLDGNSARTAEAENNMLTPADELGLINYYLQKIRDYATVYKFNSTVKATAITFMKRFYLHNVVFDYPPKGIMLACLYLATKVENAFVKIDDFTKPLARTKVTNSDVLDYEFVVTQSLQFDLAVHHPYRPAYGFFLDMQAYVEDITVLQKTYELAQKYIDQAVFTDLVFFFQPAQIALGAIKLAAVETRCDVDQYLTSRFDARALENLYPILDNVQEEIRKYKPVSMKEAQVIDRKLILCRNPEKNPSSSLYKSKNPEVPYVSDSDSD</sequence>
<accession>A0ACC1JHF2</accession>
<name>A0ACC1JHF2_9FUNG</name>
<evidence type="ECO:0000313" key="2">
    <source>
        <dbReference type="Proteomes" id="UP001150603"/>
    </source>
</evidence>
<evidence type="ECO:0000313" key="1">
    <source>
        <dbReference type="EMBL" id="KAJ1951215.1"/>
    </source>
</evidence>
<organism evidence="1 2">
    <name type="scientific">Linderina macrospora</name>
    <dbReference type="NCBI Taxonomy" id="4868"/>
    <lineage>
        <taxon>Eukaryota</taxon>
        <taxon>Fungi</taxon>
        <taxon>Fungi incertae sedis</taxon>
        <taxon>Zoopagomycota</taxon>
        <taxon>Kickxellomycotina</taxon>
        <taxon>Kickxellomycetes</taxon>
        <taxon>Kickxellales</taxon>
        <taxon>Kickxellaceae</taxon>
        <taxon>Linderina</taxon>
    </lineage>
</organism>
<comment type="caution">
    <text evidence="1">The sequence shown here is derived from an EMBL/GenBank/DDBJ whole genome shotgun (WGS) entry which is preliminary data.</text>
</comment>
<dbReference type="EMBL" id="JANBPW010000040">
    <property type="protein sequence ID" value="KAJ1951215.1"/>
    <property type="molecule type" value="Genomic_DNA"/>
</dbReference>
<gene>
    <name evidence="1" type="ORF">FBU59_000300</name>
</gene>
<protein>
    <submittedName>
        <fullName evidence="1">Uncharacterized protein</fullName>
    </submittedName>
</protein>
<reference evidence="1" key="1">
    <citation type="submission" date="2022-07" db="EMBL/GenBank/DDBJ databases">
        <title>Phylogenomic reconstructions and comparative analyses of Kickxellomycotina fungi.</title>
        <authorList>
            <person name="Reynolds N.K."/>
            <person name="Stajich J.E."/>
            <person name="Barry K."/>
            <person name="Grigoriev I.V."/>
            <person name="Crous P."/>
            <person name="Smith M.E."/>
        </authorList>
    </citation>
    <scope>NUCLEOTIDE SEQUENCE</scope>
    <source>
        <strain evidence="1">NRRL 5244</strain>
    </source>
</reference>
<keyword evidence="2" id="KW-1185">Reference proteome</keyword>
<dbReference type="Proteomes" id="UP001150603">
    <property type="component" value="Unassembled WGS sequence"/>
</dbReference>
<proteinExistence type="predicted"/>